<organism evidence="1 2">
    <name type="scientific">Pangasianodon gigas</name>
    <name type="common">Mekong giant catfish</name>
    <name type="synonym">Pangasius gigas</name>
    <dbReference type="NCBI Taxonomy" id="30993"/>
    <lineage>
        <taxon>Eukaryota</taxon>
        <taxon>Metazoa</taxon>
        <taxon>Chordata</taxon>
        <taxon>Craniata</taxon>
        <taxon>Vertebrata</taxon>
        <taxon>Euteleostomi</taxon>
        <taxon>Actinopterygii</taxon>
        <taxon>Neopterygii</taxon>
        <taxon>Teleostei</taxon>
        <taxon>Ostariophysi</taxon>
        <taxon>Siluriformes</taxon>
        <taxon>Pangasiidae</taxon>
        <taxon>Pangasianodon</taxon>
    </lineage>
</organism>
<proteinExistence type="predicted"/>
<sequence>MEFIFGLTGNIVALCMFFFHVDSWKPNSIYLAHLAVADSMVLFFMPFRADYYIRGQNWIFGDAFCRILLFFVAANRAASIFFLTAVAVDRYLKIVHPLHRLNRMNLRYAMWVSAGLWAMVVLMTTQLLGSPHFFSLGNHTQCESFNICFDNSPSSIWHNAFYLIQFFVPGGIIIFCTVCITWQLKTKTMDNTGKIKRAVHFIFVVTMVFLISFFPSTASRVTISVLKIHTCSDWRSDHSPILNSHIHMAHQGQHHKSLNCPEENDETRSEEFQSGLLLAPKTSLNHSVALSKVVQGQTFSHQHNPMRPSLTQSCVKLIQHDQLTRPCQQVLYPIQVDSDRRHLGVHRGWHYPTYHSRSPGGGQTSSLPSYLPSTEYQTYLGASCVFPSWHHSHPGTHSLSLNSLEQPGSLHSFLAAGSSLHTNQLMPFPDLHYGPVPHQVDPQDYLIPRPGYQLPHRFKDPELLGYTDPGSTKNGAVSCRPGQKSPCSTQLSQEQRKVFVTYEVDSEDHLKEVIKFVALLRNNGFDTHIDVFEQQLYSISKIDCMERYLNEKDYLIIMVISLKYFETVKGAGVGVDCDERTSNTVYIHKQLQSEFIQNGCRNFRVVPVLFPGAKKSHVPFWLQNTYLYSWPRDRDDILRRLMRVEKYNPPPVGSLPTIFSAPI</sequence>
<dbReference type="EMBL" id="CM040464">
    <property type="protein sequence ID" value="MCI4383230.1"/>
    <property type="molecule type" value="Genomic_DNA"/>
</dbReference>
<evidence type="ECO:0000313" key="1">
    <source>
        <dbReference type="EMBL" id="MCI4383230.1"/>
    </source>
</evidence>
<comment type="caution">
    <text evidence="1">The sequence shown here is derived from an EMBL/GenBank/DDBJ whole genome shotgun (WGS) entry which is preliminary data.</text>
</comment>
<keyword evidence="2" id="KW-1185">Reference proteome</keyword>
<gene>
    <name evidence="1" type="ORF">PGIGA_G00024060</name>
</gene>
<name>A0ACC5WX87_PANGG</name>
<evidence type="ECO:0000313" key="2">
    <source>
        <dbReference type="Proteomes" id="UP000829447"/>
    </source>
</evidence>
<reference evidence="1 2" key="1">
    <citation type="journal article" date="2022" name="bioRxiv">
        <title>An ancient truncated duplication of the anti-Mullerian hormone receptor type 2 gene is a potential conserved master sex determinant in the Pangasiidae catfish family.</title>
        <authorList>
            <person name="Wen M."/>
            <person name="Pan Q."/>
            <person name="Jouanno E."/>
            <person name="Montfort J."/>
            <person name="Zahm M."/>
            <person name="Cabau C."/>
            <person name="Klopp C."/>
            <person name="Iampietro C."/>
            <person name="Roques C."/>
            <person name="Bouchez O."/>
            <person name="Castinel A."/>
            <person name="Donnadieu C."/>
            <person name="Parrinello H."/>
            <person name="Poncet C."/>
            <person name="Belmonte E."/>
            <person name="Gautier V."/>
            <person name="Avarre J.-C."/>
            <person name="Dugue R."/>
            <person name="Gustiano R."/>
            <person name="Ha T.T.T."/>
            <person name="Campet M."/>
            <person name="Sriphairoj K."/>
            <person name="Ribolli J."/>
            <person name="de Almeida F.L."/>
            <person name="Desvignes T."/>
            <person name="Postlethwait J.H."/>
            <person name="Bucao C.F."/>
            <person name="Robinson-Rechavi M."/>
            <person name="Bobe J."/>
            <person name="Herpin A."/>
            <person name="Guiguen Y."/>
        </authorList>
    </citation>
    <scope>NUCLEOTIDE SEQUENCE [LARGE SCALE GENOMIC DNA]</scope>
    <source>
        <strain evidence="1">YG-Dec2019</strain>
    </source>
</reference>
<protein>
    <submittedName>
        <fullName evidence="1">Uncharacterized protein</fullName>
    </submittedName>
</protein>
<accession>A0ACC5WX87</accession>
<dbReference type="Proteomes" id="UP000829447">
    <property type="component" value="Linkage Group LG11"/>
</dbReference>